<dbReference type="SUPFAM" id="SSF109998">
    <property type="entry name" value="Triger factor/SurA peptide-binding domain-like"/>
    <property type="match status" value="1"/>
</dbReference>
<accession>A0A7G9FVF0</accession>
<protein>
    <submittedName>
        <fullName evidence="4">Peptidylprolyl isomerase</fullName>
    </submittedName>
</protein>
<feature type="compositionally biased region" description="Low complexity" evidence="1">
    <location>
        <begin position="267"/>
        <end position="293"/>
    </location>
</feature>
<dbReference type="Pfam" id="PF00639">
    <property type="entry name" value="Rotamase"/>
    <property type="match status" value="1"/>
</dbReference>
<dbReference type="PANTHER" id="PTHR47245:SF2">
    <property type="entry name" value="PEPTIDYL-PROLYL CIS-TRANS ISOMERASE HP_0175-RELATED"/>
    <property type="match status" value="1"/>
</dbReference>
<keyword evidence="2" id="KW-0472">Membrane</keyword>
<dbReference type="InterPro" id="IPR000297">
    <property type="entry name" value="PPIase_PpiC"/>
</dbReference>
<keyword evidence="2" id="KW-0812">Transmembrane</keyword>
<organism evidence="4 5">
    <name type="scientific">Simiaoa sunii</name>
    <dbReference type="NCBI Taxonomy" id="2763672"/>
    <lineage>
        <taxon>Bacteria</taxon>
        <taxon>Bacillati</taxon>
        <taxon>Bacillota</taxon>
        <taxon>Clostridia</taxon>
        <taxon>Lachnospirales</taxon>
        <taxon>Lachnospiraceae</taxon>
        <taxon>Simiaoa</taxon>
    </lineage>
</organism>
<keyword evidence="2" id="KW-1133">Transmembrane helix</keyword>
<dbReference type="PANTHER" id="PTHR47245">
    <property type="entry name" value="PEPTIDYLPROLYL ISOMERASE"/>
    <property type="match status" value="1"/>
</dbReference>
<dbReference type="RefSeq" id="WP_249326254.1">
    <property type="nucleotide sequence ID" value="NZ_CP060633.1"/>
</dbReference>
<feature type="region of interest" description="Disordered" evidence="1">
    <location>
        <begin position="1"/>
        <end position="40"/>
    </location>
</feature>
<dbReference type="AlphaFoldDB" id="A0A7G9FVF0"/>
<dbReference type="InterPro" id="IPR046357">
    <property type="entry name" value="PPIase_dom_sf"/>
</dbReference>
<proteinExistence type="predicted"/>
<feature type="domain" description="PpiC" evidence="3">
    <location>
        <begin position="393"/>
        <end position="466"/>
    </location>
</feature>
<keyword evidence="4" id="KW-0413">Isomerase</keyword>
<dbReference type="SUPFAM" id="SSF54534">
    <property type="entry name" value="FKBP-like"/>
    <property type="match status" value="1"/>
</dbReference>
<gene>
    <name evidence="4" type="ORF">H9Q77_16110</name>
</gene>
<dbReference type="KEGG" id="ssun:H9Q77_16110"/>
<feature type="transmembrane region" description="Helical" evidence="2">
    <location>
        <begin position="45"/>
        <end position="66"/>
    </location>
</feature>
<dbReference type="EMBL" id="CP060633">
    <property type="protein sequence ID" value="QNM02532.1"/>
    <property type="molecule type" value="Genomic_DNA"/>
</dbReference>
<evidence type="ECO:0000256" key="1">
    <source>
        <dbReference type="SAM" id="MobiDB-lite"/>
    </source>
</evidence>
<dbReference type="InterPro" id="IPR050245">
    <property type="entry name" value="PrsA_foldase"/>
</dbReference>
<dbReference type="Gene3D" id="3.10.50.40">
    <property type="match status" value="1"/>
</dbReference>
<dbReference type="Proteomes" id="UP000515981">
    <property type="component" value="Chromosome"/>
</dbReference>
<reference evidence="4 5" key="1">
    <citation type="submission" date="2020-08" db="EMBL/GenBank/DDBJ databases">
        <authorList>
            <person name="Liu C."/>
            <person name="Sun Q."/>
        </authorList>
    </citation>
    <scope>NUCLEOTIDE SEQUENCE [LARGE SCALE GENOMIC DNA]</scope>
    <source>
        <strain evidence="4 5">NSJ-8</strain>
    </source>
</reference>
<feature type="region of interest" description="Disordered" evidence="1">
    <location>
        <begin position="519"/>
        <end position="551"/>
    </location>
</feature>
<evidence type="ECO:0000313" key="4">
    <source>
        <dbReference type="EMBL" id="QNM02532.1"/>
    </source>
</evidence>
<name>A0A7G9FVF0_9FIRM</name>
<sequence length="551" mass="61778">MSKNEKVTENKEQKEQTEQKVMTKYDRKVQKRKEEKEKEKKEERISTAVGIVFLVALVCLVASFPIRTYLATHETYVVINGEEVNKVEFDYVYNTSKNNYITQYGSYLSYFGLDTSKDLSTQMYSDTLTWQDYFEQNAVESLKQNKALMAEAKAAGFTYDTTDEYNTFKETIKTSAAAAGVSDKEYVRSIYGSYATMGRIEEYVKNDMVMNAYYQKLQEDNAPSDDEIQSYYEENKATYDSVDYRLTTIEADLPTEPTELADPVEETAATTDTTATDGTAATDATASDSTDTAYQPSDAEIAKAMEDAKVLADDAEQTVAKDGEAHENEKKSSVNYLISDWLFDDARKAGDTTVITNDNSHCYYAVAFEKRYLDETPSADVRVIIPTEDKTGEEILEEWKNGAATEDSFAELCKKYTQDTSAVENGGLFEQVTKTGMTEELSNWIFDSSRQAGDTVAITVSDTTYVLYYIGQDQPEWKINIKNTLVSDTMSQHVQDITADVTVEDPKGKLNYLKVQAEESAAAETETATAETQEITEEQTAATEETATQAQ</sequence>
<dbReference type="GO" id="GO:0003755">
    <property type="term" value="F:peptidyl-prolyl cis-trans isomerase activity"/>
    <property type="evidence" value="ECO:0007669"/>
    <property type="project" value="InterPro"/>
</dbReference>
<feature type="region of interest" description="Disordered" evidence="1">
    <location>
        <begin position="254"/>
        <end position="294"/>
    </location>
</feature>
<evidence type="ECO:0000313" key="5">
    <source>
        <dbReference type="Proteomes" id="UP000515981"/>
    </source>
</evidence>
<evidence type="ECO:0000259" key="3">
    <source>
        <dbReference type="Pfam" id="PF00639"/>
    </source>
</evidence>
<keyword evidence="5" id="KW-1185">Reference proteome</keyword>
<dbReference type="InterPro" id="IPR027304">
    <property type="entry name" value="Trigger_fact/SurA_dom_sf"/>
</dbReference>
<evidence type="ECO:0000256" key="2">
    <source>
        <dbReference type="SAM" id="Phobius"/>
    </source>
</evidence>